<dbReference type="GO" id="GO:0000976">
    <property type="term" value="F:transcription cis-regulatory region binding"/>
    <property type="evidence" value="ECO:0007669"/>
    <property type="project" value="TreeGrafter"/>
</dbReference>
<evidence type="ECO:0000256" key="4">
    <source>
        <dbReference type="ARBA" id="ARBA00023015"/>
    </source>
</evidence>
<keyword evidence="3" id="KW-0677">Repeat</keyword>
<gene>
    <name evidence="7 9" type="primary">mraZ</name>
    <name evidence="9" type="ORF">M6D89_13170</name>
</gene>
<sequence>MLTGNYAINMDAKGRMAIPTRVREELVALCAGRLVVTAHTEDPCVLIYPEPRWEEVLPGIQALPSMKKAARRVQRLLIGHATPTEMDGNGRILVPPTLRARASLDKKLMLTGVGDKLELWDEQTWNALMDEAPDDEIPEQLETLDF</sequence>
<dbReference type="PANTHER" id="PTHR34701:SF1">
    <property type="entry name" value="TRANSCRIPTIONAL REGULATOR MRAZ"/>
    <property type="match status" value="1"/>
</dbReference>
<evidence type="ECO:0000256" key="5">
    <source>
        <dbReference type="ARBA" id="ARBA00023125"/>
    </source>
</evidence>
<dbReference type="GO" id="GO:0005737">
    <property type="term" value="C:cytoplasm"/>
    <property type="evidence" value="ECO:0007669"/>
    <property type="project" value="UniProtKB-UniRule"/>
</dbReference>
<keyword evidence="4 7" id="KW-0805">Transcription regulation</keyword>
<keyword evidence="2 7" id="KW-0963">Cytoplasm</keyword>
<keyword evidence="10" id="KW-1185">Reference proteome</keyword>
<dbReference type="HAMAP" id="MF_01008">
    <property type="entry name" value="MraZ"/>
    <property type="match status" value="1"/>
</dbReference>
<dbReference type="EMBL" id="JAMFTH010000004">
    <property type="protein sequence ID" value="MCP8900253.1"/>
    <property type="molecule type" value="Genomic_DNA"/>
</dbReference>
<evidence type="ECO:0000256" key="6">
    <source>
        <dbReference type="ARBA" id="ARBA00023163"/>
    </source>
</evidence>
<name>A0A9X2KUU2_9GAMM</name>
<dbReference type="SUPFAM" id="SSF89447">
    <property type="entry name" value="AbrB/MazE/MraZ-like"/>
    <property type="match status" value="1"/>
</dbReference>
<dbReference type="InterPro" id="IPR020603">
    <property type="entry name" value="MraZ_dom"/>
</dbReference>
<evidence type="ECO:0000256" key="3">
    <source>
        <dbReference type="ARBA" id="ARBA00022737"/>
    </source>
</evidence>
<comment type="caution">
    <text evidence="9">The sequence shown here is derived from an EMBL/GenBank/DDBJ whole genome shotgun (WGS) entry which is preliminary data.</text>
</comment>
<dbReference type="InterPro" id="IPR038619">
    <property type="entry name" value="MraZ_sf"/>
</dbReference>
<comment type="subcellular location">
    <subcellularLocation>
        <location evidence="7">Cytoplasm</location>
        <location evidence="7">Nucleoid</location>
    </subcellularLocation>
</comment>
<dbReference type="GO" id="GO:0003700">
    <property type="term" value="F:DNA-binding transcription factor activity"/>
    <property type="evidence" value="ECO:0007669"/>
    <property type="project" value="UniProtKB-UniRule"/>
</dbReference>
<dbReference type="PROSITE" id="PS51740">
    <property type="entry name" value="SPOVT_ABRB"/>
    <property type="match status" value="2"/>
</dbReference>
<feature type="domain" description="SpoVT-AbrB" evidence="8">
    <location>
        <begin position="81"/>
        <end position="124"/>
    </location>
</feature>
<organism evidence="9 10">
    <name type="scientific">Gilvimarinus xylanilyticus</name>
    <dbReference type="NCBI Taxonomy" id="2944139"/>
    <lineage>
        <taxon>Bacteria</taxon>
        <taxon>Pseudomonadati</taxon>
        <taxon>Pseudomonadota</taxon>
        <taxon>Gammaproteobacteria</taxon>
        <taxon>Cellvibrionales</taxon>
        <taxon>Cellvibrionaceae</taxon>
        <taxon>Gilvimarinus</taxon>
    </lineage>
</organism>
<comment type="subunit">
    <text evidence="7">Forms oligomers.</text>
</comment>
<reference evidence="9" key="2">
    <citation type="submission" date="2023-01" db="EMBL/GenBank/DDBJ databases">
        <title>Gilvimarinus xylanilyticus HB14 isolated from Caulerpa lentillifera aquaculture base in Hainan, China.</title>
        <authorList>
            <person name="Zhang Y.-J."/>
        </authorList>
    </citation>
    <scope>NUCLEOTIDE SEQUENCE</scope>
    <source>
        <strain evidence="9">HB14</strain>
    </source>
</reference>
<evidence type="ECO:0000259" key="8">
    <source>
        <dbReference type="PROSITE" id="PS51740"/>
    </source>
</evidence>
<proteinExistence type="inferred from homology"/>
<dbReference type="GO" id="GO:0009295">
    <property type="term" value="C:nucleoid"/>
    <property type="evidence" value="ECO:0007669"/>
    <property type="project" value="UniProtKB-SubCell"/>
</dbReference>
<keyword evidence="5 7" id="KW-0238">DNA-binding</keyword>
<dbReference type="RefSeq" id="WP_253968545.1">
    <property type="nucleotide sequence ID" value="NZ_JAMFTH010000004.1"/>
</dbReference>
<comment type="similarity">
    <text evidence="7">Belongs to the MraZ family.</text>
</comment>
<dbReference type="PANTHER" id="PTHR34701">
    <property type="entry name" value="TRANSCRIPTIONAL REGULATOR MRAZ"/>
    <property type="match status" value="1"/>
</dbReference>
<dbReference type="Gene3D" id="3.40.1550.20">
    <property type="entry name" value="Transcriptional regulator MraZ domain"/>
    <property type="match status" value="1"/>
</dbReference>
<dbReference type="InterPro" id="IPR003444">
    <property type="entry name" value="MraZ"/>
</dbReference>
<dbReference type="Proteomes" id="UP001139319">
    <property type="component" value="Unassembled WGS sequence"/>
</dbReference>
<accession>A0A9X2KUU2</accession>
<dbReference type="CDD" id="cd16320">
    <property type="entry name" value="MraZ_N"/>
    <property type="match status" value="1"/>
</dbReference>
<evidence type="ECO:0000313" key="9">
    <source>
        <dbReference type="EMBL" id="MCP8900253.1"/>
    </source>
</evidence>
<evidence type="ECO:0000313" key="10">
    <source>
        <dbReference type="Proteomes" id="UP001139319"/>
    </source>
</evidence>
<dbReference type="NCBIfam" id="TIGR00242">
    <property type="entry name" value="division/cell wall cluster transcriptional repressor MraZ"/>
    <property type="match status" value="1"/>
</dbReference>
<evidence type="ECO:0000256" key="7">
    <source>
        <dbReference type="HAMAP-Rule" id="MF_01008"/>
    </source>
</evidence>
<dbReference type="GO" id="GO:2000143">
    <property type="term" value="P:negative regulation of DNA-templated transcription initiation"/>
    <property type="evidence" value="ECO:0007669"/>
    <property type="project" value="TreeGrafter"/>
</dbReference>
<dbReference type="InterPro" id="IPR035642">
    <property type="entry name" value="MraZ_N"/>
</dbReference>
<protein>
    <recommendedName>
        <fullName evidence="1 7">Transcriptional regulator MraZ</fullName>
    </recommendedName>
</protein>
<keyword evidence="6 7" id="KW-0804">Transcription</keyword>
<feature type="domain" description="SpoVT-AbrB" evidence="8">
    <location>
        <begin position="5"/>
        <end position="52"/>
    </location>
</feature>
<dbReference type="AlphaFoldDB" id="A0A9X2KUU2"/>
<dbReference type="InterPro" id="IPR037914">
    <property type="entry name" value="SpoVT-AbrB_sf"/>
</dbReference>
<evidence type="ECO:0000256" key="1">
    <source>
        <dbReference type="ARBA" id="ARBA00013860"/>
    </source>
</evidence>
<dbReference type="InterPro" id="IPR035644">
    <property type="entry name" value="MraZ_C"/>
</dbReference>
<dbReference type="Pfam" id="PF02381">
    <property type="entry name" value="MraZ"/>
    <property type="match status" value="2"/>
</dbReference>
<evidence type="ECO:0000256" key="2">
    <source>
        <dbReference type="ARBA" id="ARBA00022490"/>
    </source>
</evidence>
<reference evidence="9" key="1">
    <citation type="submission" date="2022-05" db="EMBL/GenBank/DDBJ databases">
        <authorList>
            <person name="Sun H.-N."/>
        </authorList>
    </citation>
    <scope>NUCLEOTIDE SEQUENCE</scope>
    <source>
        <strain evidence="9">HB14</strain>
    </source>
</reference>
<dbReference type="InterPro" id="IPR007159">
    <property type="entry name" value="SpoVT-AbrB_dom"/>
</dbReference>
<dbReference type="CDD" id="cd16321">
    <property type="entry name" value="MraZ_C"/>
    <property type="match status" value="1"/>
</dbReference>